<dbReference type="InterPro" id="IPR027417">
    <property type="entry name" value="P-loop_NTPase"/>
</dbReference>
<dbReference type="Pfam" id="PF00005">
    <property type="entry name" value="ABC_tran"/>
    <property type="match status" value="1"/>
</dbReference>
<dbReference type="GO" id="GO:0016887">
    <property type="term" value="F:ATP hydrolysis activity"/>
    <property type="evidence" value="ECO:0007669"/>
    <property type="project" value="UniProtKB-UniRule"/>
</dbReference>
<dbReference type="PANTHER" id="PTHR43117">
    <property type="entry name" value="OSMOPROTECTANT IMPORT ATP-BINDING PROTEIN OSMV"/>
    <property type="match status" value="1"/>
</dbReference>
<comment type="subcellular location">
    <subcellularLocation>
        <location evidence="8">Cell inner membrane</location>
        <topology evidence="8">Peripheral membrane protein</topology>
    </subcellularLocation>
</comment>
<dbReference type="EMBL" id="JACHHI010000003">
    <property type="protein sequence ID" value="MBB6477874.1"/>
    <property type="molecule type" value="Genomic_DNA"/>
</dbReference>
<dbReference type="OrthoDB" id="9802264at2"/>
<dbReference type="SUPFAM" id="SSF52540">
    <property type="entry name" value="P-loop containing nucleoside triphosphate hydrolases"/>
    <property type="match status" value="1"/>
</dbReference>
<dbReference type="Gene3D" id="3.10.580.10">
    <property type="entry name" value="CBS-domain"/>
    <property type="match status" value="1"/>
</dbReference>
<keyword evidence="8" id="KW-0472">Membrane</keyword>
<keyword evidence="12" id="KW-1185">Reference proteome</keyword>
<dbReference type="GeneID" id="93486188"/>
<keyword evidence="4 8" id="KW-0547">Nucleotide-binding</keyword>
<dbReference type="InterPro" id="IPR046342">
    <property type="entry name" value="CBS_dom_sf"/>
</dbReference>
<dbReference type="EC" id="7.6.2.9" evidence="8"/>
<dbReference type="AlphaFoldDB" id="A0A841QZ15"/>
<evidence type="ECO:0000256" key="3">
    <source>
        <dbReference type="ARBA" id="ARBA00022737"/>
    </source>
</evidence>
<dbReference type="Proteomes" id="UP000591941">
    <property type="component" value="Unassembled WGS sequence"/>
</dbReference>
<keyword evidence="5 8" id="KW-0067">ATP-binding</keyword>
<sequence>MIEFDHITKRYKGTEVLRDVTLTIPAGETVCLIGESGSGKTTLLKMINRLIQPSSGEIRIDGENIAKKDVLALRRNIGYVIQQTGLFPHMTIAENIEVIPRALKMPVEQIKDRTAHLLDMVGLDAEHFLHRYPSELSGGQQQRIGVARAFACDPNIILMDEPFSALDPLTRTALQDEVSTLQNELHKTIVFVTHDMDEAIRLGDRICIIDKGVIAQYDTPENILKNPANQFVADFIGKNRIWNSPELIRAEDIMVTDTHTCGPDLTAFRALERMRRAHINGLLVINLRTRELLGSVFAQKLRALDDLQTPVVDVMETHVETVVPSDTLVDTLTKINAHDLYYIPVVDEKRSLLGLITQSSLVTTLSQQYIEDEEVQA</sequence>
<dbReference type="SUPFAM" id="SSF54631">
    <property type="entry name" value="CBS-domain pair"/>
    <property type="match status" value="1"/>
</dbReference>
<feature type="domain" description="CBS" evidence="10">
    <location>
        <begin position="254"/>
        <end position="311"/>
    </location>
</feature>
<evidence type="ECO:0000259" key="9">
    <source>
        <dbReference type="PROSITE" id="PS50893"/>
    </source>
</evidence>
<evidence type="ECO:0000256" key="5">
    <source>
        <dbReference type="ARBA" id="ARBA00022840"/>
    </source>
</evidence>
<dbReference type="SMART" id="SM00116">
    <property type="entry name" value="CBS"/>
    <property type="match status" value="2"/>
</dbReference>
<comment type="similarity">
    <text evidence="1 8">Belongs to the ABC transporter superfamily.</text>
</comment>
<keyword evidence="8" id="KW-0997">Cell inner membrane</keyword>
<gene>
    <name evidence="11" type="ORF">HNR45_000907</name>
</gene>
<comment type="catalytic activity">
    <reaction evidence="8">
        <text>a quaternary ammonium(out) + ATP + H2O = a quaternary ammonium(in) + ADP + phosphate + H(+)</text>
        <dbReference type="Rhea" id="RHEA:11036"/>
        <dbReference type="ChEBI" id="CHEBI:15377"/>
        <dbReference type="ChEBI" id="CHEBI:15378"/>
        <dbReference type="ChEBI" id="CHEBI:30616"/>
        <dbReference type="ChEBI" id="CHEBI:35267"/>
        <dbReference type="ChEBI" id="CHEBI:43474"/>
        <dbReference type="ChEBI" id="CHEBI:456216"/>
    </reaction>
</comment>
<keyword evidence="6 7" id="KW-0129">CBS domain</keyword>
<keyword evidence="8" id="KW-1003">Cell membrane</keyword>
<feature type="domain" description="ABC transporter" evidence="9">
    <location>
        <begin position="2"/>
        <end position="236"/>
    </location>
</feature>
<dbReference type="GO" id="GO:0006865">
    <property type="term" value="P:amino acid transport"/>
    <property type="evidence" value="ECO:0007669"/>
    <property type="project" value="UniProtKB-UniRule"/>
</dbReference>
<dbReference type="PANTHER" id="PTHR43117:SF4">
    <property type="entry name" value="OSMOPROTECTANT IMPORT ATP-BINDING PROTEIN OSMV"/>
    <property type="match status" value="1"/>
</dbReference>
<feature type="domain" description="CBS" evidence="10">
    <location>
        <begin position="315"/>
        <end position="373"/>
    </location>
</feature>
<name>A0A841QZ15_9FIRM</name>
<evidence type="ECO:0000256" key="8">
    <source>
        <dbReference type="RuleBase" id="RU369116"/>
    </source>
</evidence>
<organism evidence="11 12">
    <name type="scientific">Negativicoccus succinicivorans</name>
    <dbReference type="NCBI Taxonomy" id="620903"/>
    <lineage>
        <taxon>Bacteria</taxon>
        <taxon>Bacillati</taxon>
        <taxon>Bacillota</taxon>
        <taxon>Negativicutes</taxon>
        <taxon>Veillonellales</taxon>
        <taxon>Veillonellaceae</taxon>
        <taxon>Negativicoccus</taxon>
    </lineage>
</organism>
<dbReference type="GO" id="GO:0005886">
    <property type="term" value="C:plasma membrane"/>
    <property type="evidence" value="ECO:0007669"/>
    <property type="project" value="UniProtKB-SubCell"/>
</dbReference>
<evidence type="ECO:0000256" key="4">
    <source>
        <dbReference type="ARBA" id="ARBA00022741"/>
    </source>
</evidence>
<reference evidence="11 12" key="1">
    <citation type="submission" date="2020-08" db="EMBL/GenBank/DDBJ databases">
        <title>Genomic Encyclopedia of Type Strains, Phase IV (KMG-IV): sequencing the most valuable type-strain genomes for metagenomic binning, comparative biology and taxonomic classification.</title>
        <authorList>
            <person name="Goeker M."/>
        </authorList>
    </citation>
    <scope>NUCLEOTIDE SEQUENCE [LARGE SCALE GENOMIC DNA]</scope>
    <source>
        <strain evidence="11 12">DSM 21255</strain>
    </source>
</reference>
<evidence type="ECO:0000256" key="6">
    <source>
        <dbReference type="ARBA" id="ARBA00023122"/>
    </source>
</evidence>
<evidence type="ECO:0000313" key="12">
    <source>
        <dbReference type="Proteomes" id="UP000591941"/>
    </source>
</evidence>
<dbReference type="Gene3D" id="3.40.50.300">
    <property type="entry name" value="P-loop containing nucleotide triphosphate hydrolases"/>
    <property type="match status" value="1"/>
</dbReference>
<dbReference type="GO" id="GO:0015418">
    <property type="term" value="F:ABC-type quaternary ammonium compound transporting activity"/>
    <property type="evidence" value="ECO:0007669"/>
    <property type="project" value="UniProtKB-EC"/>
</dbReference>
<dbReference type="InterPro" id="IPR003593">
    <property type="entry name" value="AAA+_ATPase"/>
</dbReference>
<dbReference type="SMART" id="SM00382">
    <property type="entry name" value="AAA"/>
    <property type="match status" value="1"/>
</dbReference>
<dbReference type="InterPro" id="IPR000644">
    <property type="entry name" value="CBS_dom"/>
</dbReference>
<protein>
    <recommendedName>
        <fullName evidence="8">Quaternary amine transport ATP-binding protein</fullName>
        <ecNumber evidence="8">7.6.2.9</ecNumber>
    </recommendedName>
</protein>
<proteinExistence type="inferred from homology"/>
<dbReference type="InterPro" id="IPR003439">
    <property type="entry name" value="ABC_transporter-like_ATP-bd"/>
</dbReference>
<dbReference type="PROSITE" id="PS50893">
    <property type="entry name" value="ABC_TRANSPORTER_2"/>
    <property type="match status" value="1"/>
</dbReference>
<dbReference type="GO" id="GO:0031460">
    <property type="term" value="P:glycine betaine transport"/>
    <property type="evidence" value="ECO:0007669"/>
    <property type="project" value="InterPro"/>
</dbReference>
<keyword evidence="2 8" id="KW-0813">Transport</keyword>
<accession>A0A841QZ15</accession>
<dbReference type="InterPro" id="IPR017871">
    <property type="entry name" value="ABC_transporter-like_CS"/>
</dbReference>
<evidence type="ECO:0000256" key="1">
    <source>
        <dbReference type="ARBA" id="ARBA00005417"/>
    </source>
</evidence>
<keyword evidence="3" id="KW-0677">Repeat</keyword>
<dbReference type="GO" id="GO:0005524">
    <property type="term" value="F:ATP binding"/>
    <property type="evidence" value="ECO:0007669"/>
    <property type="project" value="UniProtKB-UniRule"/>
</dbReference>
<dbReference type="PROSITE" id="PS51371">
    <property type="entry name" value="CBS"/>
    <property type="match status" value="2"/>
</dbReference>
<evidence type="ECO:0000256" key="7">
    <source>
        <dbReference type="PROSITE-ProRule" id="PRU00703"/>
    </source>
</evidence>
<dbReference type="FunFam" id="3.40.50.300:FF:000425">
    <property type="entry name" value="Probable ABC transporter, ATP-binding subunit"/>
    <property type="match status" value="1"/>
</dbReference>
<dbReference type="PROSITE" id="PS00211">
    <property type="entry name" value="ABC_TRANSPORTER_1"/>
    <property type="match status" value="1"/>
</dbReference>
<dbReference type="RefSeq" id="WP_159822863.1">
    <property type="nucleotide sequence ID" value="NZ_CABWNB010000002.1"/>
</dbReference>
<dbReference type="InterPro" id="IPR005892">
    <property type="entry name" value="Gly-betaine_transp_ATP-bd"/>
</dbReference>
<comment type="caution">
    <text evidence="11">The sequence shown here is derived from an EMBL/GenBank/DDBJ whole genome shotgun (WGS) entry which is preliminary data.</text>
</comment>
<dbReference type="NCBIfam" id="TIGR01186">
    <property type="entry name" value="proV"/>
    <property type="match status" value="1"/>
</dbReference>
<evidence type="ECO:0000259" key="10">
    <source>
        <dbReference type="PROSITE" id="PS51371"/>
    </source>
</evidence>
<evidence type="ECO:0000256" key="2">
    <source>
        <dbReference type="ARBA" id="ARBA00022448"/>
    </source>
</evidence>
<comment type="subunit">
    <text evidence="8">The complex is probably composed of two ATP-binding proteins, two transmembrane proteins and a solute-binding protein.</text>
</comment>
<evidence type="ECO:0000313" key="11">
    <source>
        <dbReference type="EMBL" id="MBB6477874.1"/>
    </source>
</evidence>
<dbReference type="Pfam" id="PF00571">
    <property type="entry name" value="CBS"/>
    <property type="match status" value="2"/>
</dbReference>